<proteinExistence type="predicted"/>
<sequence length="362" mass="40848">MASSPRRYCVGLDGSESRLCNLSSRGLTVEQVDRTLRVFTMADTIDLSDNEIDKIPSEIPIEVVTLDISFNAIASIQGIERLQFVQELHLASNRLDDVSALEYCPRLVCVNLSGNRLMHTNGLETLENLKMLDVSENLIEIPEALRALSLNINLTHLSIRGNPLSQMSGYHLPILEIIPSLIMLDDKKLRNAVRYTTKEFSATKSISYSRIYDNKKQQTWSRLQLQTLRFQSEFSCPSPKHENAQAGHNKERQKRAQSWASIMPPSIREGNSLSYSSMYDQLAQSNKNVSSRPITPTVKPIFNSKMKKSTSASMNRLRGNAQCVASHLTGVIAYKKTYNSRMGRLQNRESKAYSDAHGQRHK</sequence>
<dbReference type="OrthoDB" id="272149at2759"/>
<evidence type="ECO:0000313" key="4">
    <source>
        <dbReference type="EMBL" id="CEG36906.1"/>
    </source>
</evidence>
<keyword evidence="2" id="KW-0677">Repeat</keyword>
<dbReference type="SUPFAM" id="SSF52058">
    <property type="entry name" value="L domain-like"/>
    <property type="match status" value="1"/>
</dbReference>
<evidence type="ECO:0000256" key="3">
    <source>
        <dbReference type="SAM" id="MobiDB-lite"/>
    </source>
</evidence>
<dbReference type="OMA" id="KHENAQA"/>
<dbReference type="RefSeq" id="XP_024573275.1">
    <property type="nucleotide sequence ID" value="XM_024722172.1"/>
</dbReference>
<keyword evidence="5" id="KW-1185">Reference proteome</keyword>
<evidence type="ECO:0000313" key="5">
    <source>
        <dbReference type="Proteomes" id="UP000054928"/>
    </source>
</evidence>
<dbReference type="GeneID" id="36399212"/>
<dbReference type="Pfam" id="PF14580">
    <property type="entry name" value="LRR_9"/>
    <property type="match status" value="1"/>
</dbReference>
<dbReference type="Proteomes" id="UP000054928">
    <property type="component" value="Unassembled WGS sequence"/>
</dbReference>
<protein>
    <submittedName>
        <fullName evidence="4">Protein phosphatase 1, regulatory subunit, and related proteins</fullName>
    </submittedName>
</protein>
<dbReference type="EMBL" id="CCYD01000252">
    <property type="protein sequence ID" value="CEG36906.1"/>
    <property type="molecule type" value="Genomic_DNA"/>
</dbReference>
<keyword evidence="1" id="KW-0433">Leucine-rich repeat</keyword>
<dbReference type="AlphaFoldDB" id="A0A0P1A886"/>
<dbReference type="Gene3D" id="3.80.10.10">
    <property type="entry name" value="Ribonuclease Inhibitor"/>
    <property type="match status" value="2"/>
</dbReference>
<organism evidence="4 5">
    <name type="scientific">Plasmopara halstedii</name>
    <name type="common">Downy mildew of sunflower</name>
    <dbReference type="NCBI Taxonomy" id="4781"/>
    <lineage>
        <taxon>Eukaryota</taxon>
        <taxon>Sar</taxon>
        <taxon>Stramenopiles</taxon>
        <taxon>Oomycota</taxon>
        <taxon>Peronosporomycetes</taxon>
        <taxon>Peronosporales</taxon>
        <taxon>Peronosporaceae</taxon>
        <taxon>Plasmopara</taxon>
    </lineage>
</organism>
<dbReference type="PANTHER" id="PTHR45973:SF35">
    <property type="entry name" value="LEUCINE-RICH REPEAT-CONTAINING PROTEIN 43"/>
    <property type="match status" value="1"/>
</dbReference>
<reference evidence="5" key="1">
    <citation type="submission" date="2014-09" db="EMBL/GenBank/DDBJ databases">
        <authorList>
            <person name="Sharma Rahul"/>
            <person name="Thines Marco"/>
        </authorList>
    </citation>
    <scope>NUCLEOTIDE SEQUENCE [LARGE SCALE GENOMIC DNA]</scope>
</reference>
<feature type="region of interest" description="Disordered" evidence="3">
    <location>
        <begin position="343"/>
        <end position="362"/>
    </location>
</feature>
<dbReference type="InterPro" id="IPR050576">
    <property type="entry name" value="Cilia_flagella_integrity"/>
</dbReference>
<evidence type="ECO:0000256" key="2">
    <source>
        <dbReference type="ARBA" id="ARBA00022737"/>
    </source>
</evidence>
<feature type="compositionally biased region" description="Basic and acidic residues" evidence="3">
    <location>
        <begin position="346"/>
        <end position="362"/>
    </location>
</feature>
<dbReference type="STRING" id="4781.A0A0P1A886"/>
<name>A0A0P1A886_PLAHL</name>
<evidence type="ECO:0000256" key="1">
    <source>
        <dbReference type="ARBA" id="ARBA00022614"/>
    </source>
</evidence>
<accession>A0A0P1A886</accession>
<dbReference type="InterPro" id="IPR032675">
    <property type="entry name" value="LRR_dom_sf"/>
</dbReference>
<dbReference type="PANTHER" id="PTHR45973">
    <property type="entry name" value="PROTEIN PHOSPHATASE 1 REGULATORY SUBUNIT SDS22-RELATED"/>
    <property type="match status" value="1"/>
</dbReference>